<feature type="domain" description="Glycoside hydrolase family 29 N-terminal" evidence="7">
    <location>
        <begin position="49"/>
        <end position="288"/>
    </location>
</feature>
<dbReference type="SUPFAM" id="SSF51445">
    <property type="entry name" value="(Trans)glycosidases"/>
    <property type="match status" value="1"/>
</dbReference>
<dbReference type="EMBL" id="JAHLFW010000086">
    <property type="protein sequence ID" value="MBU3838693.1"/>
    <property type="molecule type" value="Genomic_DNA"/>
</dbReference>
<dbReference type="EC" id="3.2.1.51" evidence="2"/>
<name>A0A948WZR7_9BACT</name>
<comment type="caution">
    <text evidence="8">The sequence shown here is derived from an EMBL/GenBank/DDBJ whole genome shotgun (WGS) entry which is preliminary data.</text>
</comment>
<keyword evidence="4" id="KW-0378">Hydrolase</keyword>
<dbReference type="PANTHER" id="PTHR10030">
    <property type="entry name" value="ALPHA-L-FUCOSIDASE"/>
    <property type="match status" value="1"/>
</dbReference>
<evidence type="ECO:0000256" key="2">
    <source>
        <dbReference type="ARBA" id="ARBA00012662"/>
    </source>
</evidence>
<dbReference type="GO" id="GO:0004560">
    <property type="term" value="F:alpha-L-fucosidase activity"/>
    <property type="evidence" value="ECO:0007669"/>
    <property type="project" value="InterPro"/>
</dbReference>
<reference evidence="8" key="2">
    <citation type="submission" date="2021-04" db="EMBL/GenBank/DDBJ databases">
        <authorList>
            <person name="Gilroy R."/>
        </authorList>
    </citation>
    <scope>NUCLEOTIDE SEQUENCE</scope>
    <source>
        <strain evidence="8">G4-2901</strain>
    </source>
</reference>
<dbReference type="Pfam" id="PF01120">
    <property type="entry name" value="Alpha_L_fucos"/>
    <property type="match status" value="1"/>
</dbReference>
<evidence type="ECO:0000313" key="8">
    <source>
        <dbReference type="EMBL" id="MBU3838693.1"/>
    </source>
</evidence>
<evidence type="ECO:0000256" key="4">
    <source>
        <dbReference type="ARBA" id="ARBA00022801"/>
    </source>
</evidence>
<dbReference type="Gene3D" id="3.20.20.80">
    <property type="entry name" value="Glycosidases"/>
    <property type="match status" value="1"/>
</dbReference>
<dbReference type="SMART" id="SM00812">
    <property type="entry name" value="Alpha_L_fucos"/>
    <property type="match status" value="1"/>
</dbReference>
<feature type="chain" id="PRO_5037787226" description="alpha-L-fucosidase" evidence="6">
    <location>
        <begin position="22"/>
        <end position="653"/>
    </location>
</feature>
<dbReference type="GO" id="GO:0006004">
    <property type="term" value="P:fucose metabolic process"/>
    <property type="evidence" value="ECO:0007669"/>
    <property type="project" value="TreeGrafter"/>
</dbReference>
<dbReference type="Proteomes" id="UP000783796">
    <property type="component" value="Unassembled WGS sequence"/>
</dbReference>
<sequence>MKIRVLSIFSLLLIYINCVAAQVSDSTYKKWQDNKLAVRIVFPMQKDSKGNSVEDIFNYNNFNADSIVSLAVKSGMRTVIAPAKTGDTCLFDTETCKENTDKDIIKELSEACSRNKINFGIYIPVKEKFDNKGNHHSNSLDKTIKKQITELLTKYGKISEISFDMNPKTPEESKELYDLVHKLQPECMVSNDAGNGQYDFCNILKFHFGKDILECCWRYDSSLSSSPAAIEIDNAESDAKKIIGQMAEAVSLGGGFMFKIHLENDGRINGYDKKIMNSIGSWIKENGQAIYDTVHNPFLRDFEWGTVTRKGDTLYLILSGKYPKDGKIELYMPEYELEKADGKLATCIQKNGVIDIAVPASAYKGKSINVLTLKFKQNIGEHQPEPIRAITLKQNNATPHYSISGFDFGSTYKSTVKYSWYFEQLMLKQLELIYTDQEKGKNLEIELDGRTYNVKLNSSKASSLQVAEGTVWGKQYVCGPEERIFHAPKDITTDLENPPVKNKNWKEVSAGKHTFEANPNNTYYVMQEIESPKAQNIIIEAGAGNGIEIYLNGKSIMKHLNPYGCDFKTEKVLIPLQKGKNLIVMRLYNRIGKSISYILRMAKYQTVYKQELTLTETNKKKNHRLTVRQAGLDSCNDDMGLTNLRIRLRRIAL</sequence>
<dbReference type="InterPro" id="IPR057739">
    <property type="entry name" value="Glyco_hydro_29_N"/>
</dbReference>
<accession>A0A948WZR7</accession>
<evidence type="ECO:0000256" key="5">
    <source>
        <dbReference type="ARBA" id="ARBA00023295"/>
    </source>
</evidence>
<gene>
    <name evidence="8" type="ORF">H9777_10375</name>
</gene>
<evidence type="ECO:0000259" key="7">
    <source>
        <dbReference type="Pfam" id="PF01120"/>
    </source>
</evidence>
<evidence type="ECO:0000313" key="9">
    <source>
        <dbReference type="Proteomes" id="UP000783796"/>
    </source>
</evidence>
<dbReference type="GO" id="GO:0016139">
    <property type="term" value="P:glycoside catabolic process"/>
    <property type="evidence" value="ECO:0007669"/>
    <property type="project" value="TreeGrafter"/>
</dbReference>
<protein>
    <recommendedName>
        <fullName evidence="2">alpha-L-fucosidase</fullName>
        <ecNumber evidence="2">3.2.1.51</ecNumber>
    </recommendedName>
</protein>
<dbReference type="InterPro" id="IPR000933">
    <property type="entry name" value="Glyco_hydro_29"/>
</dbReference>
<evidence type="ECO:0000256" key="3">
    <source>
        <dbReference type="ARBA" id="ARBA00022729"/>
    </source>
</evidence>
<dbReference type="AlphaFoldDB" id="A0A948WZR7"/>
<dbReference type="InterPro" id="IPR017853">
    <property type="entry name" value="GH"/>
</dbReference>
<dbReference type="PANTHER" id="PTHR10030:SF37">
    <property type="entry name" value="ALPHA-L-FUCOSIDASE-RELATED"/>
    <property type="match status" value="1"/>
</dbReference>
<reference evidence="8" key="1">
    <citation type="journal article" date="2021" name="PeerJ">
        <title>Extensive microbial diversity within the chicken gut microbiome revealed by metagenomics and culture.</title>
        <authorList>
            <person name="Gilroy R."/>
            <person name="Ravi A."/>
            <person name="Getino M."/>
            <person name="Pursley I."/>
            <person name="Horton D.L."/>
            <person name="Alikhan N.F."/>
            <person name="Baker D."/>
            <person name="Gharbi K."/>
            <person name="Hall N."/>
            <person name="Watson M."/>
            <person name="Adriaenssens E.M."/>
            <person name="Foster-Nyarko E."/>
            <person name="Jarju S."/>
            <person name="Secka A."/>
            <person name="Antonio M."/>
            <person name="Oren A."/>
            <person name="Chaudhuri R.R."/>
            <person name="La Ragione R."/>
            <person name="Hildebrand F."/>
            <person name="Pallen M.J."/>
        </authorList>
    </citation>
    <scope>NUCLEOTIDE SEQUENCE</scope>
    <source>
        <strain evidence="8">G4-2901</strain>
    </source>
</reference>
<proteinExistence type="inferred from homology"/>
<keyword evidence="5" id="KW-0326">Glycosidase</keyword>
<feature type="signal peptide" evidence="6">
    <location>
        <begin position="1"/>
        <end position="21"/>
    </location>
</feature>
<organism evidence="8 9">
    <name type="scientific">Candidatus Phocaeicola faecigallinarum</name>
    <dbReference type="NCBI Taxonomy" id="2838732"/>
    <lineage>
        <taxon>Bacteria</taxon>
        <taxon>Pseudomonadati</taxon>
        <taxon>Bacteroidota</taxon>
        <taxon>Bacteroidia</taxon>
        <taxon>Bacteroidales</taxon>
        <taxon>Bacteroidaceae</taxon>
        <taxon>Phocaeicola</taxon>
    </lineage>
</organism>
<evidence type="ECO:0000256" key="6">
    <source>
        <dbReference type="SAM" id="SignalP"/>
    </source>
</evidence>
<evidence type="ECO:0000256" key="1">
    <source>
        <dbReference type="ARBA" id="ARBA00007951"/>
    </source>
</evidence>
<keyword evidence="3 6" id="KW-0732">Signal</keyword>
<comment type="similarity">
    <text evidence="1">Belongs to the glycosyl hydrolase 29 family.</text>
</comment>
<dbReference type="GO" id="GO:0005764">
    <property type="term" value="C:lysosome"/>
    <property type="evidence" value="ECO:0007669"/>
    <property type="project" value="TreeGrafter"/>
</dbReference>